<gene>
    <name evidence="3" type="ORF">PR001_g13394</name>
    <name evidence="4" type="ORF">PR003_g13779</name>
</gene>
<dbReference type="Gene3D" id="3.40.50.10190">
    <property type="entry name" value="BRCT domain"/>
    <property type="match status" value="5"/>
</dbReference>
<feature type="compositionally biased region" description="Basic residues" evidence="1">
    <location>
        <begin position="613"/>
        <end position="627"/>
    </location>
</feature>
<dbReference type="Proteomes" id="UP000429607">
    <property type="component" value="Unassembled WGS sequence"/>
</dbReference>
<dbReference type="SUPFAM" id="SSF52113">
    <property type="entry name" value="BRCT domain"/>
    <property type="match status" value="3"/>
</dbReference>
<sequence>MRQHSLYASLQCVVHPAELDAVELQALEACLRDGGASLLDANAANGSAVTHIVCHPNAYQSFVAQRNERFVALVRPEWVFRTFLLQKLLPVDRFSPNPALIFSTLAISAGTMAKDPRKVINGLITHFGGQIVDQKEVYAGATHILYQEEGGKDADIVPEQQEHLKLLQLSYTKTDLGRNVAKWRRHFDTKMADTTFALPSCVVAYLGQRAGLDTQHHVKFTWIEECILRHCCVPEGPFAHKPTGPAPTKSDQKSRNWKTQPELHLEDLNLSKCAQVYKLGRTELGTELSVVRKLSNEKLEAMKKTMHGSIVLLAQHIAPLLREKLSEMLKTVDAKVANVPFGESYQDIVGKVVANASFVVCRYRGGFEYDEATRQASGEKYKKALSWRFDNVLSHEWIFACLSKWGHVAEDAFRYTAIKEFSGDTDSTASDHSSKKKDSGDIKPDEEIVSKTKLAITPSARSAKKAAKGGQGRFDVDGILTEIDKVPTPADKKTPANVETTTPATTSKTSKSTPGRTKDVACTLFDTPTNTATPSNKRKSRKTDTDEPMALDEASADAEEVEKEPATKVTKTDGEVAKEPPLVISISSDSNADESGAVEEANVGPANQEPAKKTKAPAKKSKAKKRKGADTEEPDVSKSSKTSSKKPKKEAPATKKSRAASPPKDSRVFLLTGDRDQAALQTSIISSLGGTVSKFGRVFDSNCTHIICSELKRTEKFIAGCAAGKWILKPSYLDACSTAGKFIDEAAHEWGSHKSDQKDIDERIWPGVSAYWRKERAGGNPGAFTGWKFFIHAKCIPPRDMCERIVLAGGGSVIPLTKSAKFDSLAKDSTPDAPVVALFPPQVPTRDLWLKKLKTHEIECIKANFLIDYITKKQAPPVKREDYRF</sequence>
<protein>
    <recommendedName>
        <fullName evidence="2">BRCT domain-containing protein</fullName>
    </recommendedName>
</protein>
<dbReference type="AlphaFoldDB" id="A0A6A4F5R6"/>
<dbReference type="PANTHER" id="PTHR47667:SF1">
    <property type="entry name" value="REGULATOR OF TY1 TRANSPOSITION PROTEIN 107"/>
    <property type="match status" value="1"/>
</dbReference>
<evidence type="ECO:0000313" key="6">
    <source>
        <dbReference type="Proteomes" id="UP000434957"/>
    </source>
</evidence>
<dbReference type="Proteomes" id="UP000434957">
    <property type="component" value="Unassembled WGS sequence"/>
</dbReference>
<reference evidence="4 6" key="1">
    <citation type="submission" date="2018-08" db="EMBL/GenBank/DDBJ databases">
        <title>Genomic investigation of the strawberry pathogen Phytophthora fragariae indicates pathogenicity is determined by transcriptional variation in three key races.</title>
        <authorList>
            <person name="Adams T.M."/>
            <person name="Armitage A.D."/>
            <person name="Sobczyk M.K."/>
            <person name="Bates H.J."/>
            <person name="Dunwell J.M."/>
            <person name="Nellist C.F."/>
            <person name="Harrison R.J."/>
        </authorList>
    </citation>
    <scope>NUCLEOTIDE SEQUENCE [LARGE SCALE GENOMIC DNA]</scope>
    <source>
        <strain evidence="3 5">SCRP249</strain>
        <strain evidence="4 6">SCRP333</strain>
    </source>
</reference>
<accession>A0A6A4F5R6</accession>
<evidence type="ECO:0000256" key="1">
    <source>
        <dbReference type="SAM" id="MobiDB-lite"/>
    </source>
</evidence>
<proteinExistence type="predicted"/>
<feature type="region of interest" description="Disordered" evidence="1">
    <location>
        <begin position="239"/>
        <end position="258"/>
    </location>
</feature>
<dbReference type="FunFam" id="3.40.50.10190:FF:000018">
    <property type="entry name" value="DNA topoisomerase 2-binding protein 1"/>
    <property type="match status" value="1"/>
</dbReference>
<feature type="compositionally biased region" description="Polar residues" evidence="1">
    <location>
        <begin position="526"/>
        <end position="535"/>
    </location>
</feature>
<feature type="domain" description="BRCT" evidence="2">
    <location>
        <begin position="2"/>
        <end position="96"/>
    </location>
</feature>
<dbReference type="Pfam" id="PF16770">
    <property type="entry name" value="RTT107_BRCT_5"/>
    <property type="match status" value="1"/>
</dbReference>
<feature type="compositionally biased region" description="Basic and acidic residues" evidence="1">
    <location>
        <begin position="485"/>
        <end position="494"/>
    </location>
</feature>
<dbReference type="InterPro" id="IPR036420">
    <property type="entry name" value="BRCT_dom_sf"/>
</dbReference>
<dbReference type="EMBL" id="QXFV01000913">
    <property type="protein sequence ID" value="KAE9021370.1"/>
    <property type="molecule type" value="Genomic_DNA"/>
</dbReference>
<dbReference type="PROSITE" id="PS50172">
    <property type="entry name" value="BRCT"/>
    <property type="match status" value="2"/>
</dbReference>
<feature type="compositionally biased region" description="Acidic residues" evidence="1">
    <location>
        <begin position="546"/>
        <end position="562"/>
    </location>
</feature>
<evidence type="ECO:0000313" key="3">
    <source>
        <dbReference type="EMBL" id="KAE9021370.1"/>
    </source>
</evidence>
<keyword evidence="6" id="KW-1185">Reference proteome</keyword>
<evidence type="ECO:0000259" key="2">
    <source>
        <dbReference type="PROSITE" id="PS50172"/>
    </source>
</evidence>
<feature type="compositionally biased region" description="Basic and acidic residues" evidence="1">
    <location>
        <begin position="563"/>
        <end position="578"/>
    </location>
</feature>
<evidence type="ECO:0000313" key="4">
    <source>
        <dbReference type="EMBL" id="KAE9333928.1"/>
    </source>
</evidence>
<dbReference type="CDD" id="cd17738">
    <property type="entry name" value="BRCT_TopBP1_rpt7"/>
    <property type="match status" value="1"/>
</dbReference>
<feature type="region of interest" description="Disordered" evidence="1">
    <location>
        <begin position="423"/>
        <end position="450"/>
    </location>
</feature>
<feature type="region of interest" description="Disordered" evidence="1">
    <location>
        <begin position="485"/>
        <end position="668"/>
    </location>
</feature>
<evidence type="ECO:0000313" key="5">
    <source>
        <dbReference type="Proteomes" id="UP000429607"/>
    </source>
</evidence>
<dbReference type="EMBL" id="QXFT01000881">
    <property type="protein sequence ID" value="KAE9333928.1"/>
    <property type="molecule type" value="Genomic_DNA"/>
</dbReference>
<comment type="caution">
    <text evidence="4">The sequence shown here is derived from an EMBL/GenBank/DDBJ whole genome shotgun (WGS) entry which is preliminary data.</text>
</comment>
<dbReference type="InterPro" id="IPR001357">
    <property type="entry name" value="BRCT_dom"/>
</dbReference>
<dbReference type="SMART" id="SM00292">
    <property type="entry name" value="BRCT"/>
    <property type="match status" value="3"/>
</dbReference>
<feature type="domain" description="BRCT" evidence="2">
    <location>
        <begin position="301"/>
        <end position="415"/>
    </location>
</feature>
<name>A0A6A4F5R6_9STRA</name>
<dbReference type="PANTHER" id="PTHR47667">
    <property type="entry name" value="REGULATOR OF TY1 TRANSPOSITION PROTEIN 107"/>
    <property type="match status" value="1"/>
</dbReference>
<feature type="compositionally biased region" description="Low complexity" evidence="1">
    <location>
        <begin position="500"/>
        <end position="515"/>
    </location>
</feature>
<organism evidence="4 6">
    <name type="scientific">Phytophthora rubi</name>
    <dbReference type="NCBI Taxonomy" id="129364"/>
    <lineage>
        <taxon>Eukaryota</taxon>
        <taxon>Sar</taxon>
        <taxon>Stramenopiles</taxon>
        <taxon>Oomycota</taxon>
        <taxon>Peronosporomycetes</taxon>
        <taxon>Peronosporales</taxon>
        <taxon>Peronosporaceae</taxon>
        <taxon>Phytophthora</taxon>
    </lineage>
</organism>
<feature type="compositionally biased region" description="Basic and acidic residues" evidence="1">
    <location>
        <begin position="432"/>
        <end position="450"/>
    </location>
</feature>
<dbReference type="InterPro" id="IPR053036">
    <property type="entry name" value="CellCycle_DNARepair_Reg"/>
</dbReference>